<evidence type="ECO:0000256" key="1">
    <source>
        <dbReference type="ARBA" id="ARBA00008791"/>
    </source>
</evidence>
<reference evidence="3 4" key="1">
    <citation type="submission" date="2020-08" db="EMBL/GenBank/DDBJ databases">
        <title>Sequencing the genomes of 1000 actinobacteria strains.</title>
        <authorList>
            <person name="Klenk H.-P."/>
        </authorList>
    </citation>
    <scope>NUCLEOTIDE SEQUENCE [LARGE SCALE GENOMIC DNA]</scope>
    <source>
        <strain evidence="3 4">DSM 45582</strain>
    </source>
</reference>
<dbReference type="InterPro" id="IPR006016">
    <property type="entry name" value="UspA"/>
</dbReference>
<dbReference type="Proteomes" id="UP000580474">
    <property type="component" value="Unassembled WGS sequence"/>
</dbReference>
<dbReference type="InterPro" id="IPR014729">
    <property type="entry name" value="Rossmann-like_a/b/a_fold"/>
</dbReference>
<dbReference type="Pfam" id="PF00582">
    <property type="entry name" value="Usp"/>
    <property type="match status" value="2"/>
</dbReference>
<dbReference type="RefSeq" id="WP_184479594.1">
    <property type="nucleotide sequence ID" value="NZ_JACHIV010000001.1"/>
</dbReference>
<comment type="similarity">
    <text evidence="1">Belongs to the universal stress protein A family.</text>
</comment>
<dbReference type="PRINTS" id="PR01438">
    <property type="entry name" value="UNVRSLSTRESS"/>
</dbReference>
<name>A0A840NL25_9PSEU</name>
<feature type="domain" description="UspA" evidence="2">
    <location>
        <begin position="128"/>
        <end position="263"/>
    </location>
</feature>
<dbReference type="InterPro" id="IPR006015">
    <property type="entry name" value="Universal_stress_UspA"/>
</dbReference>
<proteinExistence type="inferred from homology"/>
<gene>
    <name evidence="3" type="ORF">BJ969_003077</name>
</gene>
<feature type="domain" description="UspA" evidence="2">
    <location>
        <begin position="2"/>
        <end position="119"/>
    </location>
</feature>
<dbReference type="SUPFAM" id="SSF52402">
    <property type="entry name" value="Adenine nucleotide alpha hydrolases-like"/>
    <property type="match status" value="2"/>
</dbReference>
<keyword evidence="4" id="KW-1185">Reference proteome</keyword>
<evidence type="ECO:0000313" key="4">
    <source>
        <dbReference type="Proteomes" id="UP000580474"/>
    </source>
</evidence>
<organism evidence="3 4">
    <name type="scientific">Saccharopolyspora gloriosae</name>
    <dbReference type="NCBI Taxonomy" id="455344"/>
    <lineage>
        <taxon>Bacteria</taxon>
        <taxon>Bacillati</taxon>
        <taxon>Actinomycetota</taxon>
        <taxon>Actinomycetes</taxon>
        <taxon>Pseudonocardiales</taxon>
        <taxon>Pseudonocardiaceae</taxon>
        <taxon>Saccharopolyspora</taxon>
    </lineage>
</organism>
<accession>A0A840NL25</accession>
<protein>
    <submittedName>
        <fullName evidence="3">Nucleotide-binding universal stress UspA family protein</fullName>
    </submittedName>
</protein>
<comment type="caution">
    <text evidence="3">The sequence shown here is derived from an EMBL/GenBank/DDBJ whole genome shotgun (WGS) entry which is preliminary data.</text>
</comment>
<dbReference type="PANTHER" id="PTHR46268">
    <property type="entry name" value="STRESS RESPONSE PROTEIN NHAX"/>
    <property type="match status" value="1"/>
</dbReference>
<dbReference type="PANTHER" id="PTHR46268:SF6">
    <property type="entry name" value="UNIVERSAL STRESS PROTEIN UP12"/>
    <property type="match status" value="1"/>
</dbReference>
<dbReference type="Gene3D" id="3.40.50.620">
    <property type="entry name" value="HUPs"/>
    <property type="match status" value="2"/>
</dbReference>
<evidence type="ECO:0000259" key="2">
    <source>
        <dbReference type="Pfam" id="PF00582"/>
    </source>
</evidence>
<evidence type="ECO:0000313" key="3">
    <source>
        <dbReference type="EMBL" id="MBB5069989.1"/>
    </source>
</evidence>
<dbReference type="AlphaFoldDB" id="A0A840NL25"/>
<dbReference type="EMBL" id="JACHIV010000001">
    <property type="protein sequence ID" value="MBB5069989.1"/>
    <property type="molecule type" value="Genomic_DNA"/>
</dbReference>
<sequence>MGVDNAAPSERAVEWVCANALLDRDELLLVAVEAEAHPDEAVPEWLGDLASRFRRRHPGLRVTARTATGHPVPCLVEISRRSTLLAVGSRGHGAFHDALLGSVALGVAMRSACPAVVVRGETERVTHETVVVGIDGSAAARRALEFACRTAEALRCDLMAVQASPDAYFIPGPYEHPDREELLGRAERLLAEELAGTGPEHPDLVLRGVTSSMNPIDALAEAASGARLLVVGHRGAGGFSEMLLGSVSRGVLHRSPCPVAVVPGTRDFR</sequence>